<sequence>MSPTTVLITGANRGLGKGLLQRYLALPNHIVIAGNRDPAHTTSKALSDLPTAEGSRLIVVKIDACVEEDAHAAVKELRESHGIEHLDVVIANAGVCYIWPSVAEVKISDLHAHIQPNVYGVVTLFQATRPLLKKSDRKPMFVPMGSSAGLAADADVQNRNQLPMHNSAYGPSKAVLNWFGVRINAEEDWLNAWIMNPGWVQTDLGNTGALAFGFQEAPVALDDSCDGMMKVFGTSTKEKHGGRLVSYEGEICGW</sequence>
<dbReference type="Gene3D" id="3.40.50.720">
    <property type="entry name" value="NAD(P)-binding Rossmann-like Domain"/>
    <property type="match status" value="1"/>
</dbReference>
<dbReference type="EMBL" id="WIGN01000439">
    <property type="protein sequence ID" value="KAF6793062.1"/>
    <property type="molecule type" value="Genomic_DNA"/>
</dbReference>
<dbReference type="PRINTS" id="PR00081">
    <property type="entry name" value="GDHRDH"/>
</dbReference>
<gene>
    <name evidence="2" type="ORF">CSOJ01_13996</name>
</gene>
<dbReference type="InterPro" id="IPR036291">
    <property type="entry name" value="NAD(P)-bd_dom_sf"/>
</dbReference>
<evidence type="ECO:0000313" key="2">
    <source>
        <dbReference type="EMBL" id="KAF6793062.1"/>
    </source>
</evidence>
<dbReference type="AlphaFoldDB" id="A0A8H6IRL5"/>
<dbReference type="Pfam" id="PF00106">
    <property type="entry name" value="adh_short"/>
    <property type="match status" value="1"/>
</dbReference>
<dbReference type="InterPro" id="IPR051468">
    <property type="entry name" value="Fungal_SecMetab_SDRs"/>
</dbReference>
<dbReference type="GO" id="GO:0016491">
    <property type="term" value="F:oxidoreductase activity"/>
    <property type="evidence" value="ECO:0007669"/>
    <property type="project" value="TreeGrafter"/>
</dbReference>
<accession>A0A8H6IRL5</accession>
<protein>
    <submittedName>
        <fullName evidence="2">Aflatoxin biosynthesis ketoreductase nor-1</fullName>
    </submittedName>
</protein>
<dbReference type="Proteomes" id="UP000652219">
    <property type="component" value="Unassembled WGS sequence"/>
</dbReference>
<name>A0A8H6IRL5_9PEZI</name>
<organism evidence="2 3">
    <name type="scientific">Colletotrichum sojae</name>
    <dbReference type="NCBI Taxonomy" id="2175907"/>
    <lineage>
        <taxon>Eukaryota</taxon>
        <taxon>Fungi</taxon>
        <taxon>Dikarya</taxon>
        <taxon>Ascomycota</taxon>
        <taxon>Pezizomycotina</taxon>
        <taxon>Sordariomycetes</taxon>
        <taxon>Hypocreomycetidae</taxon>
        <taxon>Glomerellales</taxon>
        <taxon>Glomerellaceae</taxon>
        <taxon>Colletotrichum</taxon>
        <taxon>Colletotrichum orchidearum species complex</taxon>
    </lineage>
</organism>
<evidence type="ECO:0000313" key="3">
    <source>
        <dbReference type="Proteomes" id="UP000652219"/>
    </source>
</evidence>
<proteinExistence type="inferred from homology"/>
<dbReference type="PANTHER" id="PTHR43544">
    <property type="entry name" value="SHORT-CHAIN DEHYDROGENASE/REDUCTASE"/>
    <property type="match status" value="1"/>
</dbReference>
<dbReference type="GO" id="GO:0005737">
    <property type="term" value="C:cytoplasm"/>
    <property type="evidence" value="ECO:0007669"/>
    <property type="project" value="TreeGrafter"/>
</dbReference>
<dbReference type="PANTHER" id="PTHR43544:SF26">
    <property type="entry name" value="SHORT CHAIN DEHYDROGENASE_REDUCTASE FAMILY OXIDOREDUCTASE (JCVI)"/>
    <property type="match status" value="1"/>
</dbReference>
<comment type="caution">
    <text evidence="2">The sequence shown here is derived from an EMBL/GenBank/DDBJ whole genome shotgun (WGS) entry which is preliminary data.</text>
</comment>
<dbReference type="SUPFAM" id="SSF51735">
    <property type="entry name" value="NAD(P)-binding Rossmann-fold domains"/>
    <property type="match status" value="1"/>
</dbReference>
<comment type="similarity">
    <text evidence="1">Belongs to the short-chain dehydrogenases/reductases (SDR) family.</text>
</comment>
<evidence type="ECO:0000256" key="1">
    <source>
        <dbReference type="ARBA" id="ARBA00006484"/>
    </source>
</evidence>
<dbReference type="InterPro" id="IPR002347">
    <property type="entry name" value="SDR_fam"/>
</dbReference>
<keyword evidence="3" id="KW-1185">Reference proteome</keyword>
<reference evidence="2 3" key="1">
    <citation type="journal article" date="2020" name="Phytopathology">
        <title>Genome Sequence Resources of Colletotrichum truncatum, C. plurivorum, C. musicola, and C. sojae: Four Species Pathogenic to Soybean (Glycine max).</title>
        <authorList>
            <person name="Rogerio F."/>
            <person name="Boufleur T.R."/>
            <person name="Ciampi-Guillardi M."/>
            <person name="Sukno S.A."/>
            <person name="Thon M.R."/>
            <person name="Massola Junior N.S."/>
            <person name="Baroncelli R."/>
        </authorList>
    </citation>
    <scope>NUCLEOTIDE SEQUENCE [LARGE SCALE GENOMIC DNA]</scope>
    <source>
        <strain evidence="2 3">LFN0009</strain>
    </source>
</reference>